<sequence>MDKTTIWRIVRDERAALCDDLDSFSADEWEAPTACPGWSVHDVVAHLLDTAKTTRWSFVTGLAAARFDFDRQNEAGVRRERRADPRHTVQEFRGVLDRTTTPPANLATRLVEAIVHGEDIRRAVGRRGSYPIEAVVAALDYQLRTSVSMGGGKQRAAGLHVQATDADLSRGEGPLVRGSALALLLAVSGRPVAADELSGEGVTLMAERAASPG</sequence>
<dbReference type="InterPro" id="IPR017517">
    <property type="entry name" value="Maleyloyr_isom"/>
</dbReference>
<gene>
    <name evidence="2" type="ORF">BN13_250013</name>
</gene>
<dbReference type="EMBL" id="CAJC01000134">
    <property type="protein sequence ID" value="CCI52925.1"/>
    <property type="molecule type" value="Genomic_DNA"/>
</dbReference>
<dbReference type="NCBIfam" id="TIGR03083">
    <property type="entry name" value="maleylpyruvate isomerase family mycothiol-dependent enzyme"/>
    <property type="match status" value="1"/>
</dbReference>
<dbReference type="InterPro" id="IPR034660">
    <property type="entry name" value="DinB/YfiT-like"/>
</dbReference>
<dbReference type="GO" id="GO:0046872">
    <property type="term" value="F:metal ion binding"/>
    <property type="evidence" value="ECO:0007669"/>
    <property type="project" value="InterPro"/>
</dbReference>
<name>A0A077MAS7_9MICO</name>
<dbReference type="RefSeq" id="WP_048545210.1">
    <property type="nucleotide sequence ID" value="NZ_HF571038.1"/>
</dbReference>
<evidence type="ECO:0000313" key="2">
    <source>
        <dbReference type="EMBL" id="CCI52925.1"/>
    </source>
</evidence>
<evidence type="ECO:0000259" key="1">
    <source>
        <dbReference type="Pfam" id="PF11716"/>
    </source>
</evidence>
<comment type="caution">
    <text evidence="2">The sequence shown here is derived from an EMBL/GenBank/DDBJ whole genome shotgun (WGS) entry which is preliminary data.</text>
</comment>
<accession>A0A077MAS7</accession>
<organism evidence="2 3">
    <name type="scientific">Nostocoides jenkinsii Ben 74</name>
    <dbReference type="NCBI Taxonomy" id="1193518"/>
    <lineage>
        <taxon>Bacteria</taxon>
        <taxon>Bacillati</taxon>
        <taxon>Actinomycetota</taxon>
        <taxon>Actinomycetes</taxon>
        <taxon>Micrococcales</taxon>
        <taxon>Intrasporangiaceae</taxon>
        <taxon>Nostocoides</taxon>
    </lineage>
</organism>
<dbReference type="STRING" id="1193518.BN13_250013"/>
<protein>
    <recommendedName>
        <fullName evidence="1">Mycothiol-dependent maleylpyruvate isomerase metal-binding domain-containing protein</fullName>
    </recommendedName>
</protein>
<feature type="domain" description="Mycothiol-dependent maleylpyruvate isomerase metal-binding" evidence="1">
    <location>
        <begin position="10"/>
        <end position="99"/>
    </location>
</feature>
<dbReference type="AlphaFoldDB" id="A0A077MAS7"/>
<dbReference type="Gene3D" id="1.20.120.450">
    <property type="entry name" value="dinb family like domain"/>
    <property type="match status" value="1"/>
</dbReference>
<dbReference type="Pfam" id="PF11716">
    <property type="entry name" value="MDMPI_N"/>
    <property type="match status" value="1"/>
</dbReference>
<dbReference type="Proteomes" id="UP000035720">
    <property type="component" value="Unassembled WGS sequence"/>
</dbReference>
<keyword evidence="3" id="KW-1185">Reference proteome</keyword>
<reference evidence="2 3" key="1">
    <citation type="journal article" date="2013" name="ISME J.">
        <title>A metabolic model for members of the genus Tetrasphaera involved in enhanced biological phosphorus removal.</title>
        <authorList>
            <person name="Kristiansen R."/>
            <person name="Nguyen H.T.T."/>
            <person name="Saunders A.M."/>
            <person name="Nielsen J.L."/>
            <person name="Wimmer R."/>
            <person name="Le V.Q."/>
            <person name="McIlroy S.J."/>
            <person name="Petrovski S."/>
            <person name="Seviour R.J."/>
            <person name="Calteau A."/>
            <person name="Nielsen K.L."/>
            <person name="Nielsen P.H."/>
        </authorList>
    </citation>
    <scope>NUCLEOTIDE SEQUENCE [LARGE SCALE GENOMIC DNA]</scope>
    <source>
        <strain evidence="2 3">Ben 74</strain>
    </source>
</reference>
<proteinExistence type="predicted"/>
<dbReference type="InterPro" id="IPR024344">
    <property type="entry name" value="MDMPI_metal-binding"/>
</dbReference>
<dbReference type="OrthoDB" id="154293at2"/>
<dbReference type="SUPFAM" id="SSF109854">
    <property type="entry name" value="DinB/YfiT-like putative metalloenzymes"/>
    <property type="match status" value="1"/>
</dbReference>
<evidence type="ECO:0000313" key="3">
    <source>
        <dbReference type="Proteomes" id="UP000035720"/>
    </source>
</evidence>